<evidence type="ECO:0000313" key="2">
    <source>
        <dbReference type="Proteomes" id="UP000091857"/>
    </source>
</evidence>
<name>A0ACB7HSH6_MANES</name>
<comment type="caution">
    <text evidence="1">The sequence shown here is derived from an EMBL/GenBank/DDBJ whole genome shotgun (WGS) entry which is preliminary data.</text>
</comment>
<keyword evidence="2" id="KW-1185">Reference proteome</keyword>
<evidence type="ECO:0000313" key="1">
    <source>
        <dbReference type="EMBL" id="KAG8655582.1"/>
    </source>
</evidence>
<organism evidence="1 2">
    <name type="scientific">Manihot esculenta</name>
    <name type="common">Cassava</name>
    <name type="synonym">Jatropha manihot</name>
    <dbReference type="NCBI Taxonomy" id="3983"/>
    <lineage>
        <taxon>Eukaryota</taxon>
        <taxon>Viridiplantae</taxon>
        <taxon>Streptophyta</taxon>
        <taxon>Embryophyta</taxon>
        <taxon>Tracheophyta</taxon>
        <taxon>Spermatophyta</taxon>
        <taxon>Magnoliopsida</taxon>
        <taxon>eudicotyledons</taxon>
        <taxon>Gunneridae</taxon>
        <taxon>Pentapetalae</taxon>
        <taxon>rosids</taxon>
        <taxon>fabids</taxon>
        <taxon>Malpighiales</taxon>
        <taxon>Euphorbiaceae</taxon>
        <taxon>Crotonoideae</taxon>
        <taxon>Manihoteae</taxon>
        <taxon>Manihot</taxon>
    </lineage>
</organism>
<dbReference type="EMBL" id="CM004390">
    <property type="protein sequence ID" value="KAG8655582.1"/>
    <property type="molecule type" value="Genomic_DNA"/>
</dbReference>
<dbReference type="Proteomes" id="UP000091857">
    <property type="component" value="Chromosome 4"/>
</dbReference>
<accession>A0ACB7HSH6</accession>
<gene>
    <name evidence="1" type="ORF">MANES_04G055344v8</name>
</gene>
<reference evidence="2" key="1">
    <citation type="journal article" date="2016" name="Nat. Biotechnol.">
        <title>Sequencing wild and cultivated cassava and related species reveals extensive interspecific hybridization and genetic diversity.</title>
        <authorList>
            <person name="Bredeson J.V."/>
            <person name="Lyons J.B."/>
            <person name="Prochnik S.E."/>
            <person name="Wu G.A."/>
            <person name="Ha C.M."/>
            <person name="Edsinger-Gonzales E."/>
            <person name="Grimwood J."/>
            <person name="Schmutz J."/>
            <person name="Rabbi I.Y."/>
            <person name="Egesi C."/>
            <person name="Nauluvula P."/>
            <person name="Lebot V."/>
            <person name="Ndunguru J."/>
            <person name="Mkamilo G."/>
            <person name="Bart R.S."/>
            <person name="Setter T.L."/>
            <person name="Gleadow R.M."/>
            <person name="Kulakow P."/>
            <person name="Ferguson M.E."/>
            <person name="Rounsley S."/>
            <person name="Rokhsar D.S."/>
        </authorList>
    </citation>
    <scope>NUCLEOTIDE SEQUENCE [LARGE SCALE GENOMIC DNA]</scope>
    <source>
        <strain evidence="2">cv. AM560-2</strain>
    </source>
</reference>
<protein>
    <submittedName>
        <fullName evidence="1">Uncharacterized protein</fullName>
    </submittedName>
</protein>
<proteinExistence type="predicted"/>
<sequence>MLYFSACLYWFFFSLLLSYFSFFNKFFSFLIILVCGISCTFIYTGENEILTVVESDGNNGIIITSAILLANECKPVLFRTLLALMVYVNTFLGFLYSICTANTNKRTN</sequence>